<dbReference type="AlphaFoldDB" id="A0AAE3AZ18"/>
<dbReference type="NCBIfam" id="TIGR00797">
    <property type="entry name" value="matE"/>
    <property type="match status" value="1"/>
</dbReference>
<dbReference type="PIRSF" id="PIRSF006603">
    <property type="entry name" value="DinF"/>
    <property type="match status" value="1"/>
</dbReference>
<feature type="transmembrane region" description="Helical" evidence="7">
    <location>
        <begin position="137"/>
        <end position="161"/>
    </location>
</feature>
<comment type="caution">
    <text evidence="8">The sequence shown here is derived from an EMBL/GenBank/DDBJ whole genome shotgun (WGS) entry which is preliminary data.</text>
</comment>
<feature type="transmembrane region" description="Helical" evidence="7">
    <location>
        <begin position="20"/>
        <end position="40"/>
    </location>
</feature>
<keyword evidence="3" id="KW-1003">Cell membrane</keyword>
<feature type="transmembrane region" description="Helical" evidence="7">
    <location>
        <begin position="355"/>
        <end position="378"/>
    </location>
</feature>
<keyword evidence="9" id="KW-1185">Reference proteome</keyword>
<dbReference type="EMBL" id="JAJEQF010000037">
    <property type="protein sequence ID" value="MCC2168488.1"/>
    <property type="molecule type" value="Genomic_DNA"/>
</dbReference>
<keyword evidence="5 7" id="KW-1133">Transmembrane helix</keyword>
<evidence type="ECO:0000313" key="8">
    <source>
        <dbReference type="EMBL" id="MCC2168488.1"/>
    </source>
</evidence>
<feature type="transmembrane region" description="Helical" evidence="7">
    <location>
        <begin position="60"/>
        <end position="83"/>
    </location>
</feature>
<dbReference type="InterPro" id="IPR048279">
    <property type="entry name" value="MdtK-like"/>
</dbReference>
<comment type="subcellular location">
    <subcellularLocation>
        <location evidence="1">Cell membrane</location>
        <topology evidence="1">Multi-pass membrane protein</topology>
    </subcellularLocation>
</comment>
<evidence type="ECO:0000256" key="2">
    <source>
        <dbReference type="ARBA" id="ARBA00022448"/>
    </source>
</evidence>
<dbReference type="RefSeq" id="WP_308728718.1">
    <property type="nucleotide sequence ID" value="NZ_JAJEQF010000037.1"/>
</dbReference>
<dbReference type="Pfam" id="PF01554">
    <property type="entry name" value="MatE"/>
    <property type="match status" value="2"/>
</dbReference>
<feature type="transmembrane region" description="Helical" evidence="7">
    <location>
        <begin position="385"/>
        <end position="405"/>
    </location>
</feature>
<evidence type="ECO:0000256" key="5">
    <source>
        <dbReference type="ARBA" id="ARBA00022989"/>
    </source>
</evidence>
<name>A0AAE3AZ18_9FIRM</name>
<protein>
    <submittedName>
        <fullName evidence="8">MATE family efflux transporter</fullName>
    </submittedName>
</protein>
<feature type="transmembrane region" description="Helical" evidence="7">
    <location>
        <begin position="195"/>
        <end position="216"/>
    </location>
</feature>
<evidence type="ECO:0000313" key="9">
    <source>
        <dbReference type="Proteomes" id="UP001199355"/>
    </source>
</evidence>
<evidence type="ECO:0000256" key="7">
    <source>
        <dbReference type="SAM" id="Phobius"/>
    </source>
</evidence>
<feature type="transmembrane region" description="Helical" evidence="7">
    <location>
        <begin position="168"/>
        <end position="189"/>
    </location>
</feature>
<feature type="transmembrane region" description="Helical" evidence="7">
    <location>
        <begin position="315"/>
        <end position="335"/>
    </location>
</feature>
<dbReference type="GO" id="GO:0042910">
    <property type="term" value="F:xenobiotic transmembrane transporter activity"/>
    <property type="evidence" value="ECO:0007669"/>
    <property type="project" value="InterPro"/>
</dbReference>
<keyword evidence="6 7" id="KW-0472">Membrane</keyword>
<reference evidence="8 9" key="1">
    <citation type="submission" date="2021-10" db="EMBL/GenBank/DDBJ databases">
        <title>Anaerobic single-cell dispensing facilitates the cultivation of human gut bacteria.</title>
        <authorList>
            <person name="Afrizal A."/>
        </authorList>
    </citation>
    <scope>NUCLEOTIDE SEQUENCE [LARGE SCALE GENOMIC DNA]</scope>
    <source>
        <strain evidence="8 9">CLA-AA-H244</strain>
    </source>
</reference>
<feature type="transmembrane region" description="Helical" evidence="7">
    <location>
        <begin position="417"/>
        <end position="439"/>
    </location>
</feature>
<sequence length="446" mass="47456">MTSDKTDFTQGNILKKLVPFMIPILGALVLQAAYGAVDLLVVGRFGSTSGLSAVSTGSQILNLVTFVVTQLAMGVTVLIARYLGEKNPEQIGSVIGGAAVVFTLLSVCLFAGMVFFARPISVLMQAPAEAVTLTTSYVRICGSGIFFIVAYNLLSAIFRGLGDSKSPLLFVLVACIVNIVGDLVLVAGLHMDAAGAAFATVFAQAVSVVFAVVILFKKQLPFHIGKNDLGFNSQCSKFLSIGLPLALQEFLTQVSFLALCAFVNRLGLEASSGYGVACKIVNFAMLIPSSLMQSMASFVSQNVGAGNLKRAKKSMFTGIGIGLIFGCLVFTLIWFKGDLLASFFSTDAAVIQNGFAYLKGFAPETIVTAVLFSMIGYFNGNNKTLWVMLQGLIQTLCVRLPFAYFMSIQPNASLTRIGLAAPVSTTVGILLNVGFYLYLNKKEKRA</sequence>
<dbReference type="InterPro" id="IPR052031">
    <property type="entry name" value="Membrane_Transporter-Flippase"/>
</dbReference>
<keyword evidence="2" id="KW-0813">Transport</keyword>
<dbReference type="GO" id="GO:0005886">
    <property type="term" value="C:plasma membrane"/>
    <property type="evidence" value="ECO:0007669"/>
    <property type="project" value="UniProtKB-SubCell"/>
</dbReference>
<evidence type="ECO:0000256" key="6">
    <source>
        <dbReference type="ARBA" id="ARBA00023136"/>
    </source>
</evidence>
<dbReference type="PANTHER" id="PTHR43549">
    <property type="entry name" value="MULTIDRUG RESISTANCE PROTEIN YPNP-RELATED"/>
    <property type="match status" value="1"/>
</dbReference>
<evidence type="ECO:0000256" key="3">
    <source>
        <dbReference type="ARBA" id="ARBA00022475"/>
    </source>
</evidence>
<organism evidence="8 9">
    <name type="scientific">Gallintestinimicrobium propionicum</name>
    <dbReference type="NCBI Taxonomy" id="2981770"/>
    <lineage>
        <taxon>Bacteria</taxon>
        <taxon>Bacillati</taxon>
        <taxon>Bacillota</taxon>
        <taxon>Clostridia</taxon>
        <taxon>Lachnospirales</taxon>
        <taxon>Lachnospiraceae</taxon>
        <taxon>Gallintestinimicrobium</taxon>
    </lineage>
</organism>
<dbReference type="GO" id="GO:0015297">
    <property type="term" value="F:antiporter activity"/>
    <property type="evidence" value="ECO:0007669"/>
    <property type="project" value="InterPro"/>
</dbReference>
<keyword evidence="4 7" id="KW-0812">Transmembrane</keyword>
<proteinExistence type="predicted"/>
<accession>A0AAE3AZ18</accession>
<dbReference type="CDD" id="cd13138">
    <property type="entry name" value="MATE_yoeA_like"/>
    <property type="match status" value="1"/>
</dbReference>
<dbReference type="PANTHER" id="PTHR43549:SF3">
    <property type="entry name" value="MULTIDRUG RESISTANCE PROTEIN YPNP-RELATED"/>
    <property type="match status" value="1"/>
</dbReference>
<dbReference type="Proteomes" id="UP001199355">
    <property type="component" value="Unassembled WGS sequence"/>
</dbReference>
<evidence type="ECO:0000256" key="1">
    <source>
        <dbReference type="ARBA" id="ARBA00004651"/>
    </source>
</evidence>
<feature type="transmembrane region" description="Helical" evidence="7">
    <location>
        <begin position="95"/>
        <end position="117"/>
    </location>
</feature>
<gene>
    <name evidence="8" type="ORF">LKD45_12455</name>
</gene>
<dbReference type="InterPro" id="IPR002528">
    <property type="entry name" value="MATE_fam"/>
</dbReference>
<evidence type="ECO:0000256" key="4">
    <source>
        <dbReference type="ARBA" id="ARBA00022692"/>
    </source>
</evidence>